<feature type="region of interest" description="Disordered" evidence="1">
    <location>
        <begin position="434"/>
        <end position="455"/>
    </location>
</feature>
<feature type="compositionally biased region" description="Polar residues" evidence="1">
    <location>
        <begin position="197"/>
        <end position="209"/>
    </location>
</feature>
<protein>
    <submittedName>
        <fullName evidence="2">Uncharacterized protein</fullName>
    </submittedName>
</protein>
<dbReference type="Proteomes" id="UP000037923">
    <property type="component" value="Unassembled WGS sequence"/>
</dbReference>
<feature type="region of interest" description="Disordered" evidence="1">
    <location>
        <begin position="633"/>
        <end position="670"/>
    </location>
</feature>
<evidence type="ECO:0000313" key="3">
    <source>
        <dbReference type="Proteomes" id="UP000037923"/>
    </source>
</evidence>
<organism evidence="2 3">
    <name type="scientific">Leptomonas pyrrhocoris</name>
    <name type="common">Firebug parasite</name>
    <dbReference type="NCBI Taxonomy" id="157538"/>
    <lineage>
        <taxon>Eukaryota</taxon>
        <taxon>Discoba</taxon>
        <taxon>Euglenozoa</taxon>
        <taxon>Kinetoplastea</taxon>
        <taxon>Metakinetoplastina</taxon>
        <taxon>Trypanosomatida</taxon>
        <taxon>Trypanosomatidae</taxon>
        <taxon>Leishmaniinae</taxon>
        <taxon>Leptomonas</taxon>
    </lineage>
</organism>
<evidence type="ECO:0000256" key="1">
    <source>
        <dbReference type="SAM" id="MobiDB-lite"/>
    </source>
</evidence>
<dbReference type="GeneID" id="26900474"/>
<feature type="compositionally biased region" description="Basic and acidic residues" evidence="1">
    <location>
        <begin position="633"/>
        <end position="656"/>
    </location>
</feature>
<dbReference type="VEuPathDB" id="TriTrypDB:LpyrH10_01_1760"/>
<proteinExistence type="predicted"/>
<dbReference type="EMBL" id="LGTL01000001">
    <property type="protein sequence ID" value="KPA85846.1"/>
    <property type="molecule type" value="Genomic_DNA"/>
</dbReference>
<sequence length="697" mass="78511">MNAKEVWSILLCAAEAAARTIEGELAVAIEAIVEEQLSHNAQLTPPEVRLVRHAAFDLSRFATLCDGAFKGYCSCFKRNGSHRAAMYLIAYLIIFQYHTLGESAVCELLDGCMSHPRLCEYLQYLFTTSLVTQFSIPLWRTTYDDPFVQQQVIAPLAAAAKDAGGDVAGWLRRHISSTTGPSPDSFLRETPAASAQAPRSATSTTNTVNRKAGRPPQLHTSAPARRPSHEACEMAVTAPAPTRLPRIKDAQLPSRPRAAKAPTKPIGFTFHQRAASPGATAAAASPSPSATATITAVGAAAAVAAATTFNNDSADTTPRPSSSQLRRMLNTSRTVPTTTAVLRREACMRDRQRTHAEKALTELEVVARDATEYELWRQAQAEEEERAREMRVVQRHLDAVETEERRRTRSAHAAELRRRRFRNLRTKYQEELEARKSEEAAARRQQEQAAQHQRTQQLYERVAALERTNATKATLAAQVKQESEDLRAAAQEAKEERQTQQALLIQEIHVMQQRIRERKARMGEERRRAWADGEVDAALGRMSVAELHEALERIRAEDAAEMEARHAYVTTTRAHAQAERDRLEEECASAREQQRQRRQSKQTQRAEHKAAVEEARASRETARMMQLHEKLEARRQEARAVQRATREAERQRRNESLLRAQDSTSMEQGRWHHYEAGLVRRSKWEQQRTLQEAQNSV</sequence>
<feature type="compositionally biased region" description="Basic and acidic residues" evidence="1">
    <location>
        <begin position="434"/>
        <end position="446"/>
    </location>
</feature>
<dbReference type="AlphaFoldDB" id="A0A0M9GA83"/>
<feature type="compositionally biased region" description="Basic and acidic residues" evidence="1">
    <location>
        <begin position="576"/>
        <end position="595"/>
    </location>
</feature>
<dbReference type="PANTHER" id="PTHR34649:SF1">
    <property type="entry name" value="CILIA- AND FLAGELLA-ASSOCIATED PROTEIN 99"/>
    <property type="match status" value="1"/>
</dbReference>
<feature type="compositionally biased region" description="Basic and acidic residues" evidence="1">
    <location>
        <begin position="604"/>
        <end position="620"/>
    </location>
</feature>
<comment type="caution">
    <text evidence="2">The sequence shown here is derived from an EMBL/GenBank/DDBJ whole genome shotgun (WGS) entry which is preliminary data.</text>
</comment>
<dbReference type="RefSeq" id="XP_015664285.1">
    <property type="nucleotide sequence ID" value="XM_015796277.1"/>
</dbReference>
<dbReference type="PANTHER" id="PTHR34649">
    <property type="entry name" value="CILIA- AND FLAGELLA-ASSOCIATED PROTEIN 99"/>
    <property type="match status" value="1"/>
</dbReference>
<feature type="region of interest" description="Disordered" evidence="1">
    <location>
        <begin position="179"/>
        <end position="264"/>
    </location>
</feature>
<reference evidence="2 3" key="1">
    <citation type="submission" date="2015-07" db="EMBL/GenBank/DDBJ databases">
        <title>High-quality genome of monoxenous trypanosomatid Leptomonas pyrrhocoris.</title>
        <authorList>
            <person name="Flegontov P."/>
            <person name="Butenko A."/>
            <person name="Firsov S."/>
            <person name="Vlcek C."/>
            <person name="Logacheva M.D."/>
            <person name="Field M."/>
            <person name="Filatov D."/>
            <person name="Flegontova O."/>
            <person name="Gerasimov E."/>
            <person name="Jackson A.P."/>
            <person name="Kelly S."/>
            <person name="Opperdoes F."/>
            <person name="O'Reilly A."/>
            <person name="Votypka J."/>
            <person name="Yurchenko V."/>
            <person name="Lukes J."/>
        </authorList>
    </citation>
    <scope>NUCLEOTIDE SEQUENCE [LARGE SCALE GENOMIC DNA]</scope>
    <source>
        <strain evidence="2">H10</strain>
    </source>
</reference>
<dbReference type="OrthoDB" id="10262255at2759"/>
<keyword evidence="3" id="KW-1185">Reference proteome</keyword>
<gene>
    <name evidence="2" type="ORF">ABB37_00176</name>
</gene>
<evidence type="ECO:0000313" key="2">
    <source>
        <dbReference type="EMBL" id="KPA85846.1"/>
    </source>
</evidence>
<name>A0A0M9GA83_LEPPY</name>
<feature type="region of interest" description="Disordered" evidence="1">
    <location>
        <begin position="575"/>
        <end position="620"/>
    </location>
</feature>
<dbReference type="InterPro" id="IPR039341">
    <property type="entry name" value="CFAP99"/>
</dbReference>
<accession>A0A0M9GA83</accession>
<dbReference type="OMA" id="CEGAFQG"/>